<dbReference type="InterPro" id="IPR006652">
    <property type="entry name" value="Kelch_1"/>
</dbReference>
<dbReference type="InterPro" id="IPR015915">
    <property type="entry name" value="Kelch-typ_b-propeller"/>
</dbReference>
<dbReference type="PANTHER" id="PTHR24414:SF138">
    <property type="entry name" value="F-BOX DOMAIN-CONTAINING PROTEIN"/>
    <property type="match status" value="1"/>
</dbReference>
<dbReference type="Gene3D" id="2.120.10.80">
    <property type="entry name" value="Kelch-type beta propeller"/>
    <property type="match status" value="1"/>
</dbReference>
<dbReference type="PANTHER" id="PTHR24414">
    <property type="entry name" value="F-BOX/KELCH-REPEAT PROTEIN SKIP4"/>
    <property type="match status" value="1"/>
</dbReference>
<name>V4LLH2_EUTSA</name>
<feature type="domain" description="F-box" evidence="1">
    <location>
        <begin position="17"/>
        <end position="63"/>
    </location>
</feature>
<dbReference type="CDD" id="cd22152">
    <property type="entry name" value="F-box_AtAFR-like"/>
    <property type="match status" value="1"/>
</dbReference>
<dbReference type="Pfam" id="PF25210">
    <property type="entry name" value="Kelch_FKB95"/>
    <property type="match status" value="1"/>
</dbReference>
<dbReference type="AlphaFoldDB" id="V4LLH2"/>
<sequence>MVSEEVEPTQKKIPQSSSSFSLLPDEITENILARVSRWNYPSLSLVSKKFCSLLSSMEIYKTRSEIGADETCFYVCLQLHNQPYPRWFSLWAKPNQTPTKQSGEIRFKQDPSGNSVVPTFFAYSDSPHIRNNSTIRVGSEIYIIGGVCMEPSSAVRILDCRSHTWRDAPNMTVAREDACAVVIDEKIYVTGGCKIDDWFEVFDVKTQSWTVLPGPRGELRNIFSHNSRSGRPKGVYSRAERWYMEVREKSSITLHSIAIWLKIDTVIYGCTFHGKLMWLASKTQGEEWREIKGLGKLLEHKSGRVFEMADYDGKLLFMWDVCDDKRKNKIRYAKISLESRCNGCEVWGKVDCVDAFTFPVEAYKSFCCLAVPI</sequence>
<gene>
    <name evidence="2" type="ORF">EUTSA_v10017575mg</name>
</gene>
<dbReference type="InterPro" id="IPR057499">
    <property type="entry name" value="Kelch_FKB95"/>
</dbReference>
<dbReference type="Gramene" id="ESQ51405">
    <property type="protein sequence ID" value="ESQ51405"/>
    <property type="gene ID" value="EUTSA_v10017575mg"/>
</dbReference>
<evidence type="ECO:0000259" key="1">
    <source>
        <dbReference type="PROSITE" id="PS50181"/>
    </source>
</evidence>
<protein>
    <recommendedName>
        <fullName evidence="1">F-box domain-containing protein</fullName>
    </recommendedName>
</protein>
<dbReference type="PROSITE" id="PS50181">
    <property type="entry name" value="FBOX"/>
    <property type="match status" value="1"/>
</dbReference>
<organism evidence="2 3">
    <name type="scientific">Eutrema salsugineum</name>
    <name type="common">Saltwater cress</name>
    <name type="synonym">Sisymbrium salsugineum</name>
    <dbReference type="NCBI Taxonomy" id="72664"/>
    <lineage>
        <taxon>Eukaryota</taxon>
        <taxon>Viridiplantae</taxon>
        <taxon>Streptophyta</taxon>
        <taxon>Embryophyta</taxon>
        <taxon>Tracheophyta</taxon>
        <taxon>Spermatophyta</taxon>
        <taxon>Magnoliopsida</taxon>
        <taxon>eudicotyledons</taxon>
        <taxon>Gunneridae</taxon>
        <taxon>Pentapetalae</taxon>
        <taxon>rosids</taxon>
        <taxon>malvids</taxon>
        <taxon>Brassicales</taxon>
        <taxon>Brassicaceae</taxon>
        <taxon>Eutremeae</taxon>
        <taxon>Eutrema</taxon>
    </lineage>
</organism>
<dbReference type="SUPFAM" id="SSF81383">
    <property type="entry name" value="F-box domain"/>
    <property type="match status" value="1"/>
</dbReference>
<keyword evidence="3" id="KW-1185">Reference proteome</keyword>
<dbReference type="Pfam" id="PF00646">
    <property type="entry name" value="F-box"/>
    <property type="match status" value="1"/>
</dbReference>
<dbReference type="InterPro" id="IPR050354">
    <property type="entry name" value="F-box/kelch-repeat_ARATH"/>
</dbReference>
<evidence type="ECO:0000313" key="3">
    <source>
        <dbReference type="Proteomes" id="UP000030689"/>
    </source>
</evidence>
<accession>V4LLH2</accession>
<evidence type="ECO:0000313" key="2">
    <source>
        <dbReference type="EMBL" id="ESQ51405.1"/>
    </source>
</evidence>
<dbReference type="OMA" id="WRDGPKM"/>
<dbReference type="EMBL" id="KI517385">
    <property type="protein sequence ID" value="ESQ51405.1"/>
    <property type="molecule type" value="Genomic_DNA"/>
</dbReference>
<reference evidence="2 3" key="1">
    <citation type="journal article" date="2013" name="Front. Plant Sci.">
        <title>The Reference Genome of the Halophytic Plant Eutrema salsugineum.</title>
        <authorList>
            <person name="Yang R."/>
            <person name="Jarvis D.E."/>
            <person name="Chen H."/>
            <person name="Beilstein M.A."/>
            <person name="Grimwood J."/>
            <person name="Jenkins J."/>
            <person name="Shu S."/>
            <person name="Prochnik S."/>
            <person name="Xin M."/>
            <person name="Ma C."/>
            <person name="Schmutz J."/>
            <person name="Wing R.A."/>
            <person name="Mitchell-Olds T."/>
            <person name="Schumaker K.S."/>
            <person name="Wang X."/>
        </authorList>
    </citation>
    <scope>NUCLEOTIDE SEQUENCE [LARGE SCALE GENOMIC DNA]</scope>
</reference>
<dbReference type="SMART" id="SM00612">
    <property type="entry name" value="Kelch"/>
    <property type="match status" value="1"/>
</dbReference>
<dbReference type="InterPro" id="IPR036047">
    <property type="entry name" value="F-box-like_dom_sf"/>
</dbReference>
<dbReference type="eggNOG" id="KOG1072">
    <property type="taxonomic scope" value="Eukaryota"/>
</dbReference>
<dbReference type="SUPFAM" id="SSF117281">
    <property type="entry name" value="Kelch motif"/>
    <property type="match status" value="1"/>
</dbReference>
<dbReference type="SMART" id="SM00256">
    <property type="entry name" value="FBOX"/>
    <property type="match status" value="1"/>
</dbReference>
<proteinExistence type="predicted"/>
<dbReference type="KEGG" id="eus:EUTSA_v10017575mg"/>
<dbReference type="Proteomes" id="UP000030689">
    <property type="component" value="Unassembled WGS sequence"/>
</dbReference>
<dbReference type="InterPro" id="IPR001810">
    <property type="entry name" value="F-box_dom"/>
</dbReference>